<accession>A0ABS8VD52</accession>
<name>A0ABS8VD52_DATST</name>
<proteinExistence type="predicted"/>
<evidence type="ECO:0000256" key="2">
    <source>
        <dbReference type="ARBA" id="ARBA00022837"/>
    </source>
</evidence>
<reference evidence="3 4" key="1">
    <citation type="journal article" date="2021" name="BMC Genomics">
        <title>Datura genome reveals duplications of psychoactive alkaloid biosynthetic genes and high mutation rate following tissue culture.</title>
        <authorList>
            <person name="Rajewski A."/>
            <person name="Carter-House D."/>
            <person name="Stajich J."/>
            <person name="Litt A."/>
        </authorList>
    </citation>
    <scope>NUCLEOTIDE SEQUENCE [LARGE SCALE GENOMIC DNA]</scope>
    <source>
        <strain evidence="3">AR-01</strain>
    </source>
</reference>
<dbReference type="PANTHER" id="PTHR46502:SF14">
    <property type="entry name" value="CALCIUM-DEPENDENT LIPID-BINDING (CALB DOMAIN) FAMILY PROTEIN"/>
    <property type="match status" value="1"/>
</dbReference>
<dbReference type="Proteomes" id="UP000823775">
    <property type="component" value="Unassembled WGS sequence"/>
</dbReference>
<keyword evidence="1" id="KW-0479">Metal-binding</keyword>
<dbReference type="PANTHER" id="PTHR46502">
    <property type="entry name" value="C2 DOMAIN-CONTAINING"/>
    <property type="match status" value="1"/>
</dbReference>
<protein>
    <submittedName>
        <fullName evidence="3">Uncharacterized protein</fullName>
    </submittedName>
</protein>
<evidence type="ECO:0000313" key="4">
    <source>
        <dbReference type="Proteomes" id="UP000823775"/>
    </source>
</evidence>
<keyword evidence="2" id="KW-0106">Calcium</keyword>
<dbReference type="EMBL" id="JACEIK010004021">
    <property type="protein sequence ID" value="MCD9643875.1"/>
    <property type="molecule type" value="Genomic_DNA"/>
</dbReference>
<comment type="caution">
    <text evidence="3">The sequence shown here is derived from an EMBL/GenBank/DDBJ whole genome shotgun (WGS) entry which is preliminary data.</text>
</comment>
<keyword evidence="4" id="KW-1185">Reference proteome</keyword>
<gene>
    <name evidence="3" type="ORF">HAX54_031759</name>
</gene>
<sequence>MDEEFFTAGGFAGETTINLKGIIMEGNEKGFIEVIPVAYNVVLEDDTYKGQIKVGLRFTPTNKTVQAVGRVNAPKENENGIGQFIYSKIIDLWQNNWWRSFFPCENANSIVDKNKPN</sequence>
<organism evidence="3 4">
    <name type="scientific">Datura stramonium</name>
    <name type="common">Jimsonweed</name>
    <name type="synonym">Common thornapple</name>
    <dbReference type="NCBI Taxonomy" id="4076"/>
    <lineage>
        <taxon>Eukaryota</taxon>
        <taxon>Viridiplantae</taxon>
        <taxon>Streptophyta</taxon>
        <taxon>Embryophyta</taxon>
        <taxon>Tracheophyta</taxon>
        <taxon>Spermatophyta</taxon>
        <taxon>Magnoliopsida</taxon>
        <taxon>eudicotyledons</taxon>
        <taxon>Gunneridae</taxon>
        <taxon>Pentapetalae</taxon>
        <taxon>asterids</taxon>
        <taxon>lamiids</taxon>
        <taxon>Solanales</taxon>
        <taxon>Solanaceae</taxon>
        <taxon>Solanoideae</taxon>
        <taxon>Datureae</taxon>
        <taxon>Datura</taxon>
    </lineage>
</organism>
<evidence type="ECO:0000256" key="1">
    <source>
        <dbReference type="ARBA" id="ARBA00022723"/>
    </source>
</evidence>
<evidence type="ECO:0000313" key="3">
    <source>
        <dbReference type="EMBL" id="MCD9643875.1"/>
    </source>
</evidence>